<keyword evidence="3" id="KW-1185">Reference proteome</keyword>
<accession>A0A8E0RKB3</accession>
<dbReference type="AlphaFoldDB" id="A0A8E0RKB3"/>
<sequence length="277" mass="31357">MILKRFYEDNLARELSPSQKRLVESILSSFCSLSILPIHSSFSLSLKITRSREKGIFEVKYVGYFSGLVTGALILQDRLVYLHAVVYRNPSQSRLLSTTATVGASLEPIAEANSSENNNNHEDQNHVAMDTSIYARPEDIQPPPRDITTSAVLRPSEWSPTEPRPMGSMWDWGRLASVDYETHGISEHPERSGSANRVNGIFPTEQERLYDVTSTIEREMLPSRTARNNDDDDGVNSMRVTDWSRGLQSLRSFVERDGGILLKIYQNLKLMHTTRLL</sequence>
<reference evidence="2" key="1">
    <citation type="submission" date="2019-05" db="EMBL/GenBank/DDBJ databases">
        <title>Annotation for the trematode Fasciolopsis buski.</title>
        <authorList>
            <person name="Choi Y.-J."/>
        </authorList>
    </citation>
    <scope>NUCLEOTIDE SEQUENCE</scope>
    <source>
        <strain evidence="2">HT</strain>
        <tissue evidence="2">Whole worm</tissue>
    </source>
</reference>
<organism evidence="2 3">
    <name type="scientific">Fasciolopsis buskii</name>
    <dbReference type="NCBI Taxonomy" id="27845"/>
    <lineage>
        <taxon>Eukaryota</taxon>
        <taxon>Metazoa</taxon>
        <taxon>Spiralia</taxon>
        <taxon>Lophotrochozoa</taxon>
        <taxon>Platyhelminthes</taxon>
        <taxon>Trematoda</taxon>
        <taxon>Digenea</taxon>
        <taxon>Plagiorchiida</taxon>
        <taxon>Echinostomata</taxon>
        <taxon>Echinostomatoidea</taxon>
        <taxon>Fasciolidae</taxon>
        <taxon>Fasciolopsis</taxon>
    </lineage>
</organism>
<evidence type="ECO:0000256" key="1">
    <source>
        <dbReference type="SAM" id="MobiDB-lite"/>
    </source>
</evidence>
<dbReference type="Proteomes" id="UP000728185">
    <property type="component" value="Unassembled WGS sequence"/>
</dbReference>
<evidence type="ECO:0000313" key="2">
    <source>
        <dbReference type="EMBL" id="KAA0183774.1"/>
    </source>
</evidence>
<gene>
    <name evidence="2" type="ORF">FBUS_00282</name>
</gene>
<protein>
    <submittedName>
        <fullName evidence="2">Uncharacterized protein</fullName>
    </submittedName>
</protein>
<dbReference type="EMBL" id="LUCM01011575">
    <property type="protein sequence ID" value="KAA0183774.1"/>
    <property type="molecule type" value="Genomic_DNA"/>
</dbReference>
<feature type="region of interest" description="Disordered" evidence="1">
    <location>
        <begin position="136"/>
        <end position="165"/>
    </location>
</feature>
<evidence type="ECO:0000313" key="3">
    <source>
        <dbReference type="Proteomes" id="UP000728185"/>
    </source>
</evidence>
<name>A0A8E0RKB3_9TREM</name>
<proteinExistence type="predicted"/>
<comment type="caution">
    <text evidence="2">The sequence shown here is derived from an EMBL/GenBank/DDBJ whole genome shotgun (WGS) entry which is preliminary data.</text>
</comment>
<dbReference type="OrthoDB" id="6273691at2759"/>